<name>A0A9P6CA53_9AGAR</name>
<dbReference type="Gene3D" id="3.40.970.10">
    <property type="entry name" value="Ribonuclease H1, N-terminal domain"/>
    <property type="match status" value="1"/>
</dbReference>
<organism evidence="2 3">
    <name type="scientific">Collybia nuda</name>
    <dbReference type="NCBI Taxonomy" id="64659"/>
    <lineage>
        <taxon>Eukaryota</taxon>
        <taxon>Fungi</taxon>
        <taxon>Dikarya</taxon>
        <taxon>Basidiomycota</taxon>
        <taxon>Agaricomycotina</taxon>
        <taxon>Agaricomycetes</taxon>
        <taxon>Agaricomycetidae</taxon>
        <taxon>Agaricales</taxon>
        <taxon>Tricholomatineae</taxon>
        <taxon>Clitocybaceae</taxon>
        <taxon>Collybia</taxon>
    </lineage>
</organism>
<evidence type="ECO:0000313" key="3">
    <source>
        <dbReference type="Proteomes" id="UP000807353"/>
    </source>
</evidence>
<dbReference type="EMBL" id="MU150351">
    <property type="protein sequence ID" value="KAF9458061.1"/>
    <property type="molecule type" value="Genomic_DNA"/>
</dbReference>
<keyword evidence="3" id="KW-1185">Reference proteome</keyword>
<dbReference type="SUPFAM" id="SSF55658">
    <property type="entry name" value="L9 N-domain-like"/>
    <property type="match status" value="1"/>
</dbReference>
<sequence length="179" mass="18526">MTKTSPQEHISGHERPTCSCSISHQSLALVVASLNSAQILLKTAQAALQCVSEIPPHVIVATNLGSGASMQAASAGPEHAMAQRCESAISLSDSGSDCPATSTWPPTPLSLPADERWYTVTVGRNPGVFCSSAEVTDNVCGIPGGNPARYHTEAEARAAFDAALAARLVCQVTITTTLP</sequence>
<accession>A0A9P6CA53</accession>
<dbReference type="AlphaFoldDB" id="A0A9P6CA53"/>
<evidence type="ECO:0000313" key="2">
    <source>
        <dbReference type="EMBL" id="KAF9458061.1"/>
    </source>
</evidence>
<dbReference type="Pfam" id="PF01693">
    <property type="entry name" value="Cauli_VI"/>
    <property type="match status" value="1"/>
</dbReference>
<gene>
    <name evidence="2" type="ORF">BDZ94DRAFT_1313653</name>
</gene>
<comment type="caution">
    <text evidence="2">The sequence shown here is derived from an EMBL/GenBank/DDBJ whole genome shotgun (WGS) entry which is preliminary data.</text>
</comment>
<dbReference type="OrthoDB" id="3270804at2759"/>
<protein>
    <recommendedName>
        <fullName evidence="1">Ribonuclease H1 N-terminal domain-containing protein</fullName>
    </recommendedName>
</protein>
<dbReference type="InterPro" id="IPR009027">
    <property type="entry name" value="Ribosomal_bL9/RNase_H1_N"/>
</dbReference>
<dbReference type="InterPro" id="IPR037056">
    <property type="entry name" value="RNase_H1_N_sf"/>
</dbReference>
<proteinExistence type="predicted"/>
<dbReference type="InterPro" id="IPR011320">
    <property type="entry name" value="RNase_H1_N"/>
</dbReference>
<dbReference type="Proteomes" id="UP000807353">
    <property type="component" value="Unassembled WGS sequence"/>
</dbReference>
<evidence type="ECO:0000259" key="1">
    <source>
        <dbReference type="Pfam" id="PF01693"/>
    </source>
</evidence>
<reference evidence="2" key="1">
    <citation type="submission" date="2020-11" db="EMBL/GenBank/DDBJ databases">
        <authorList>
            <consortium name="DOE Joint Genome Institute"/>
            <person name="Ahrendt S."/>
            <person name="Riley R."/>
            <person name="Andreopoulos W."/>
            <person name="Labutti K."/>
            <person name="Pangilinan J."/>
            <person name="Ruiz-Duenas F.J."/>
            <person name="Barrasa J.M."/>
            <person name="Sanchez-Garcia M."/>
            <person name="Camarero S."/>
            <person name="Miyauchi S."/>
            <person name="Serrano A."/>
            <person name="Linde D."/>
            <person name="Babiker R."/>
            <person name="Drula E."/>
            <person name="Ayuso-Fernandez I."/>
            <person name="Pacheco R."/>
            <person name="Padilla G."/>
            <person name="Ferreira P."/>
            <person name="Barriuso J."/>
            <person name="Kellner H."/>
            <person name="Castanera R."/>
            <person name="Alfaro M."/>
            <person name="Ramirez L."/>
            <person name="Pisabarro A.G."/>
            <person name="Kuo A."/>
            <person name="Tritt A."/>
            <person name="Lipzen A."/>
            <person name="He G."/>
            <person name="Yan M."/>
            <person name="Ng V."/>
            <person name="Cullen D."/>
            <person name="Martin F."/>
            <person name="Rosso M.-N."/>
            <person name="Henrissat B."/>
            <person name="Hibbett D."/>
            <person name="Martinez A.T."/>
            <person name="Grigoriev I.V."/>
        </authorList>
    </citation>
    <scope>NUCLEOTIDE SEQUENCE</scope>
    <source>
        <strain evidence="2">CBS 247.69</strain>
    </source>
</reference>
<feature type="domain" description="Ribonuclease H1 N-terminal" evidence="1">
    <location>
        <begin position="117"/>
        <end position="158"/>
    </location>
</feature>